<organism evidence="2 3">
    <name type="scientific">Candidatus Adlerbacteria bacterium RIFOXYC1_FULL_48_26</name>
    <dbReference type="NCBI Taxonomy" id="1797247"/>
    <lineage>
        <taxon>Bacteria</taxon>
        <taxon>Candidatus Adleribacteriota</taxon>
    </lineage>
</organism>
<name>A0A1F4Y251_9BACT</name>
<dbReference type="Gene3D" id="1.25.40.10">
    <property type="entry name" value="Tetratricopeptide repeat domain"/>
    <property type="match status" value="1"/>
</dbReference>
<keyword evidence="1" id="KW-1133">Transmembrane helix</keyword>
<evidence type="ECO:0000313" key="3">
    <source>
        <dbReference type="Proteomes" id="UP000176568"/>
    </source>
</evidence>
<evidence type="ECO:0000313" key="2">
    <source>
        <dbReference type="EMBL" id="OGC88047.1"/>
    </source>
</evidence>
<proteinExistence type="predicted"/>
<dbReference type="EMBL" id="MEXB01000013">
    <property type="protein sequence ID" value="OGC88047.1"/>
    <property type="molecule type" value="Genomic_DNA"/>
</dbReference>
<evidence type="ECO:0000256" key="1">
    <source>
        <dbReference type="SAM" id="Phobius"/>
    </source>
</evidence>
<dbReference type="AlphaFoldDB" id="A0A1F4Y251"/>
<feature type="transmembrane region" description="Helical" evidence="1">
    <location>
        <begin position="7"/>
        <end position="28"/>
    </location>
</feature>
<comment type="caution">
    <text evidence="2">The sequence shown here is derived from an EMBL/GenBank/DDBJ whole genome shotgun (WGS) entry which is preliminary data.</text>
</comment>
<dbReference type="Proteomes" id="UP000176568">
    <property type="component" value="Unassembled WGS sequence"/>
</dbReference>
<accession>A0A1F4Y251</accession>
<dbReference type="InterPro" id="IPR011990">
    <property type="entry name" value="TPR-like_helical_dom_sf"/>
</dbReference>
<gene>
    <name evidence="2" type="ORF">A2419_00265</name>
</gene>
<dbReference type="STRING" id="1797247.A2419_00265"/>
<evidence type="ECO:0008006" key="4">
    <source>
        <dbReference type="Google" id="ProtNLM"/>
    </source>
</evidence>
<dbReference type="SUPFAM" id="SSF48452">
    <property type="entry name" value="TPR-like"/>
    <property type="match status" value="1"/>
</dbReference>
<sequence>MDENTRKWYGIAAGIIVIFVAFAVYLSAHKNAVAPSENSIATTTTATTTGQTGDLQTSVPNTSGYTAPNLDRVYTPPSNLPASVQADSKKKVAEAIAQLKIDPNHIAYWLQLAVYRKGANDFVGAEEVWVYCTKVWPTDPIAFENLADLYAYNLKQPANAVEYWNKAIPLDKPNSIRLYLALATFQGINMSDKVAARATLEAGLKANPGNKDLQNALNNL</sequence>
<reference evidence="2 3" key="1">
    <citation type="journal article" date="2016" name="Nat. Commun.">
        <title>Thousands of microbial genomes shed light on interconnected biogeochemical processes in an aquifer system.</title>
        <authorList>
            <person name="Anantharaman K."/>
            <person name="Brown C.T."/>
            <person name="Hug L.A."/>
            <person name="Sharon I."/>
            <person name="Castelle C.J."/>
            <person name="Probst A.J."/>
            <person name="Thomas B.C."/>
            <person name="Singh A."/>
            <person name="Wilkins M.J."/>
            <person name="Karaoz U."/>
            <person name="Brodie E.L."/>
            <person name="Williams K.H."/>
            <person name="Hubbard S.S."/>
            <person name="Banfield J.F."/>
        </authorList>
    </citation>
    <scope>NUCLEOTIDE SEQUENCE [LARGE SCALE GENOMIC DNA]</scope>
</reference>
<keyword evidence="1" id="KW-0812">Transmembrane</keyword>
<protein>
    <recommendedName>
        <fullName evidence="4">Tetratricopeptide repeat protein</fullName>
    </recommendedName>
</protein>
<keyword evidence="1" id="KW-0472">Membrane</keyword>